<organism evidence="1 2">
    <name type="scientific">Lacticaseibacillus rhamnosus LRHMDP3</name>
    <dbReference type="NCBI Taxonomy" id="1203259"/>
    <lineage>
        <taxon>Bacteria</taxon>
        <taxon>Bacillati</taxon>
        <taxon>Bacillota</taxon>
        <taxon>Bacilli</taxon>
        <taxon>Lactobacillales</taxon>
        <taxon>Lactobacillaceae</taxon>
        <taxon>Lacticaseibacillus</taxon>
    </lineage>
</organism>
<dbReference type="AlphaFoldDB" id="A0AB33XXK5"/>
<accession>A0AB33XXK5</accession>
<proteinExistence type="predicted"/>
<reference evidence="1 2" key="1">
    <citation type="journal article" date="2013" name="Genome Announc.">
        <title>Draft Genome Sequence of Staphylococcus simulans UMC-CNS-990, Isolated from a Case of Chronic Bovine Mastitis.</title>
        <authorList>
            <person name="Calcutt M.J."/>
            <person name="Foecking M.F."/>
            <person name="Hsieh H.Y."/>
            <person name="Perry J."/>
            <person name="Stewart G.C."/>
            <person name="Middleton J.R."/>
        </authorList>
    </citation>
    <scope>NUCLEOTIDE SEQUENCE [LARGE SCALE GENOMIC DNA]</scope>
    <source>
        <strain evidence="1 2">LRHMDP3</strain>
    </source>
</reference>
<name>A0AB33XXK5_LACRH</name>
<protein>
    <submittedName>
        <fullName evidence="1">Uncharacterized protein</fullName>
    </submittedName>
</protein>
<evidence type="ECO:0000313" key="2">
    <source>
        <dbReference type="Proteomes" id="UP000009352"/>
    </source>
</evidence>
<gene>
    <name evidence="1" type="ORF">LRHMDP3_384</name>
</gene>
<sequence>MKAATHDGQKMPMMKYWFWRSKKPPEFDGFLKNYLEAAIFLRFAAF</sequence>
<dbReference type="Proteomes" id="UP000009352">
    <property type="component" value="Unassembled WGS sequence"/>
</dbReference>
<dbReference type="EMBL" id="AMQX01000002">
    <property type="protein sequence ID" value="EKS53006.1"/>
    <property type="molecule type" value="Genomic_DNA"/>
</dbReference>
<comment type="caution">
    <text evidence="1">The sequence shown here is derived from an EMBL/GenBank/DDBJ whole genome shotgun (WGS) entry which is preliminary data.</text>
</comment>
<evidence type="ECO:0000313" key="1">
    <source>
        <dbReference type="EMBL" id="EKS53006.1"/>
    </source>
</evidence>